<dbReference type="AlphaFoldDB" id="A0A6L2KT96"/>
<comment type="caution">
    <text evidence="1">The sequence shown here is derived from an EMBL/GenBank/DDBJ whole genome shotgun (WGS) entry which is preliminary data.</text>
</comment>
<organism evidence="1">
    <name type="scientific">Tanacetum cinerariifolium</name>
    <name type="common">Dalmatian daisy</name>
    <name type="synonym">Chrysanthemum cinerariifolium</name>
    <dbReference type="NCBI Taxonomy" id="118510"/>
    <lineage>
        <taxon>Eukaryota</taxon>
        <taxon>Viridiplantae</taxon>
        <taxon>Streptophyta</taxon>
        <taxon>Embryophyta</taxon>
        <taxon>Tracheophyta</taxon>
        <taxon>Spermatophyta</taxon>
        <taxon>Magnoliopsida</taxon>
        <taxon>eudicotyledons</taxon>
        <taxon>Gunneridae</taxon>
        <taxon>Pentapetalae</taxon>
        <taxon>asterids</taxon>
        <taxon>campanulids</taxon>
        <taxon>Asterales</taxon>
        <taxon>Asteraceae</taxon>
        <taxon>Asteroideae</taxon>
        <taxon>Anthemideae</taxon>
        <taxon>Anthemidinae</taxon>
        <taxon>Tanacetum</taxon>
    </lineage>
</organism>
<gene>
    <name evidence="1" type="ORF">Tci_023790</name>
</gene>
<accession>A0A6L2KT96</accession>
<dbReference type="EMBL" id="BKCJ010002924">
    <property type="protein sequence ID" value="GEU51812.1"/>
    <property type="molecule type" value="Genomic_DNA"/>
</dbReference>
<sequence length="360" mass="41317">MNQNFFKPNPCYDSKSFGFDQIQTPQQFVNHQPSKIPEVIPFVENKEWIETKNEFYKMMEAYTKRMSQQQPDNSLSMGDEHLGTILETESDEVIKSSVENFVSIPSEFEDFSDNESECDVPVCDDFTTLSNPLFDPDDDFSSSDDELFSVEDEFSGELAHIDLVLPRINKADFDPEEEIRLIEELFDSHVEEIDLFLATDDLMPPGIEYDDYDSEGDIHFLKEFLSDDPLPLPENESFNFDHHDNASFPRPPPEPPNVEVFFDFEPDTGVLTAKVVEDISEHYVLMPNILPTQPTLCLNIDTLLPFSSENKDKVFKPGILSYLLVSHRDKITSDFSKIPMMISGGNIPHLDVSFLYFYPP</sequence>
<proteinExistence type="predicted"/>
<evidence type="ECO:0000313" key="1">
    <source>
        <dbReference type="EMBL" id="GEU51812.1"/>
    </source>
</evidence>
<name>A0A6L2KT96_TANCI</name>
<evidence type="ECO:0008006" key="2">
    <source>
        <dbReference type="Google" id="ProtNLM"/>
    </source>
</evidence>
<protein>
    <recommendedName>
        <fullName evidence="2">Reverse transcriptase domain-containing protein</fullName>
    </recommendedName>
</protein>
<reference evidence="1" key="1">
    <citation type="journal article" date="2019" name="Sci. Rep.">
        <title>Draft genome of Tanacetum cinerariifolium, the natural source of mosquito coil.</title>
        <authorList>
            <person name="Yamashiro T."/>
            <person name="Shiraishi A."/>
            <person name="Satake H."/>
            <person name="Nakayama K."/>
        </authorList>
    </citation>
    <scope>NUCLEOTIDE SEQUENCE</scope>
</reference>